<dbReference type="EMBL" id="CP120682">
    <property type="protein sequence ID" value="WKN34134.1"/>
    <property type="molecule type" value="Genomic_DNA"/>
</dbReference>
<dbReference type="InterPro" id="IPR051344">
    <property type="entry name" value="Vgb"/>
</dbReference>
<dbReference type="SUPFAM" id="SSF101898">
    <property type="entry name" value="NHL repeat"/>
    <property type="match status" value="1"/>
</dbReference>
<dbReference type="PANTHER" id="PTHR40274:SF3">
    <property type="entry name" value="VIRGINIAMYCIN B LYASE"/>
    <property type="match status" value="1"/>
</dbReference>
<dbReference type="NCBIfam" id="NF033206">
    <property type="entry name" value="ScyE_fam"/>
    <property type="match status" value="1"/>
</dbReference>
<dbReference type="Gene3D" id="2.120.10.30">
    <property type="entry name" value="TolB, C-terminal domain"/>
    <property type="match status" value="1"/>
</dbReference>
<dbReference type="PROSITE" id="PS51257">
    <property type="entry name" value="PROKAR_LIPOPROTEIN"/>
    <property type="match status" value="1"/>
</dbReference>
<accession>A0AA49JEE6</accession>
<reference evidence="1" key="2">
    <citation type="journal article" date="2024" name="Antonie Van Leeuwenhoek">
        <title>Roseihalotalea indica gen. nov., sp. nov., a halophilic Bacteroidetes from mesopelagic Southwest Indian Ocean with higher carbohydrate metabolic potential.</title>
        <authorList>
            <person name="Chen B."/>
            <person name="Zhang M."/>
            <person name="Lin D."/>
            <person name="Ye J."/>
            <person name="Tang K."/>
        </authorList>
    </citation>
    <scope>NUCLEOTIDE SEQUENCE</scope>
    <source>
        <strain evidence="1">TK19036</strain>
    </source>
</reference>
<dbReference type="InterPro" id="IPR015943">
    <property type="entry name" value="WD40/YVTN_repeat-like_dom_sf"/>
</dbReference>
<reference evidence="1" key="1">
    <citation type="journal article" date="2023" name="Comput. Struct. Biotechnol. J.">
        <title>Discovery of a novel marine Bacteroidetes with a rich repertoire of carbohydrate-active enzymes.</title>
        <authorList>
            <person name="Chen B."/>
            <person name="Liu G."/>
            <person name="Chen Q."/>
            <person name="Wang H."/>
            <person name="Liu L."/>
            <person name="Tang K."/>
        </authorList>
    </citation>
    <scope>NUCLEOTIDE SEQUENCE</scope>
    <source>
        <strain evidence="1">TK19036</strain>
    </source>
</reference>
<dbReference type="Gene3D" id="2.130.10.10">
    <property type="entry name" value="YVTN repeat-like/Quinoprotein amine dehydrogenase"/>
    <property type="match status" value="1"/>
</dbReference>
<protein>
    <submittedName>
        <fullName evidence="1">ScyD/ScyE family protein</fullName>
    </submittedName>
</protein>
<dbReference type="PANTHER" id="PTHR40274">
    <property type="entry name" value="VIRGINIAMYCIN B LYASE"/>
    <property type="match status" value="1"/>
</dbReference>
<gene>
    <name evidence="1" type="ORF">K4G66_17285</name>
</gene>
<sequence>MRAKLTPLLTLLTLWATTSCHELFDLLDELHPGETTVTEYASGLSTPFGLEIDAKGNVWVAEAGTGNNDGRISIITAKDEVYTVIDSLVSVFPPNEPSPLGIYHLVIHDHMLWMLNGVEGKLYWVDISSFKPGDAPLLASDLESQDIAPFVLDYDFGDVDTEESNPYNLTVGPNGDVYIADAAANAIIRRDADSGELSVFALIPGIPNPTEVGPPVIDAVPTGIVYDGDKFMVSTLTGFPFLENESLIYEVDMDGNVSVYQDGFTSLVDITLGPDKRPIVLQYALFGQGFGPMTGRITHAKQEEQKVILDEINYPLGIRRKGLGTYYVTNSVDGIVQKITTY</sequence>
<dbReference type="AlphaFoldDB" id="A0AA49JEE6"/>
<proteinExistence type="predicted"/>
<organism evidence="1">
    <name type="scientific">Roseihalotalea indica</name>
    <dbReference type="NCBI Taxonomy" id="2867963"/>
    <lineage>
        <taxon>Bacteria</taxon>
        <taxon>Pseudomonadati</taxon>
        <taxon>Bacteroidota</taxon>
        <taxon>Cytophagia</taxon>
        <taxon>Cytophagales</taxon>
        <taxon>Catalimonadaceae</taxon>
        <taxon>Roseihalotalea</taxon>
    </lineage>
</organism>
<name>A0AA49JEE6_9BACT</name>
<evidence type="ECO:0000313" key="1">
    <source>
        <dbReference type="EMBL" id="WKN34134.1"/>
    </source>
</evidence>
<dbReference type="InterPro" id="IPR011042">
    <property type="entry name" value="6-blade_b-propeller_TolB-like"/>
</dbReference>
<dbReference type="InterPro" id="IPR048031">
    <property type="entry name" value="ScyD/ScyE-like"/>
</dbReference>